<reference evidence="1 2" key="1">
    <citation type="submission" date="2018-12" db="EMBL/GenBank/DDBJ databases">
        <title>Genome sequence from the cellulolytic species, Caldicellulosiruptor changbaiensis.</title>
        <authorList>
            <person name="Blumer-Schuette S.E."/>
            <person name="Mendoza C."/>
        </authorList>
    </citation>
    <scope>NUCLEOTIDE SEQUENCE [LARGE SCALE GENOMIC DNA]</scope>
    <source>
        <strain evidence="1 2">CBS-Z</strain>
    </source>
</reference>
<evidence type="ECO:0000313" key="1">
    <source>
        <dbReference type="EMBL" id="AZT91161.1"/>
    </source>
</evidence>
<dbReference type="EMBL" id="CP034791">
    <property type="protein sequence ID" value="AZT91161.1"/>
    <property type="molecule type" value="Genomic_DNA"/>
</dbReference>
<dbReference type="RefSeq" id="WP_127352497.1">
    <property type="nucleotide sequence ID" value="NZ_CP034791.1"/>
</dbReference>
<accession>A0A3T0D7M3</accession>
<protein>
    <submittedName>
        <fullName evidence="1">Uncharacterized protein</fullName>
    </submittedName>
</protein>
<name>A0A3T0D7M3_9FIRM</name>
<dbReference type="AlphaFoldDB" id="A0A3T0D7M3"/>
<dbReference type="Proteomes" id="UP000282930">
    <property type="component" value="Chromosome"/>
</dbReference>
<keyword evidence="2" id="KW-1185">Reference proteome</keyword>
<evidence type="ECO:0000313" key="2">
    <source>
        <dbReference type="Proteomes" id="UP000282930"/>
    </source>
</evidence>
<sequence length="187" mass="21621">MKKFYIVILAILILVFVFITITKESFSIALWRAGFSSSNIQTLARSFDDNGNEIKVIKTSSKKHDIVLVYLVKNKFGFWKVGYFTTSSSNKLAVIGWMKWSAIRRFKLDEDPLFEAENHRIYYGNNAIKRIEFFPGQIPENVAVSIWQTGKEYYIHLVCFETGKDSPLNSIDIYSLLLKNKCIANLR</sequence>
<organism evidence="1 2">
    <name type="scientific">Caldicellulosiruptor changbaiensis</name>
    <dbReference type="NCBI Taxonomy" id="1222016"/>
    <lineage>
        <taxon>Bacteria</taxon>
        <taxon>Bacillati</taxon>
        <taxon>Bacillota</taxon>
        <taxon>Bacillota incertae sedis</taxon>
        <taxon>Caldicellulosiruptorales</taxon>
        <taxon>Caldicellulosiruptoraceae</taxon>
        <taxon>Caldicellulosiruptor</taxon>
    </lineage>
</organism>
<dbReference type="KEGG" id="ccha:ELD05_11260"/>
<gene>
    <name evidence="1" type="ORF">ELD05_11260</name>
</gene>
<proteinExistence type="predicted"/>